<organism evidence="2">
    <name type="scientific">hydrothermal vent metagenome</name>
    <dbReference type="NCBI Taxonomy" id="652676"/>
    <lineage>
        <taxon>unclassified sequences</taxon>
        <taxon>metagenomes</taxon>
        <taxon>ecological metagenomes</taxon>
    </lineage>
</organism>
<reference evidence="2" key="1">
    <citation type="submission" date="2018-06" db="EMBL/GenBank/DDBJ databases">
        <authorList>
            <person name="Zhirakovskaya E."/>
        </authorList>
    </citation>
    <scope>NUCLEOTIDE SEQUENCE</scope>
</reference>
<sequence>MAVVFLLFPSYAGAIIGGNGKAVTENMNQTVFKIEGMSCEGCAESATEAITEVLGVSSVNVDFKSGTATVKYPKGG</sequence>
<dbReference type="PROSITE" id="PS50846">
    <property type="entry name" value="HMA_2"/>
    <property type="match status" value="1"/>
</dbReference>
<dbReference type="CDD" id="cd00371">
    <property type="entry name" value="HMA"/>
    <property type="match status" value="1"/>
</dbReference>
<dbReference type="Pfam" id="PF00403">
    <property type="entry name" value="HMA"/>
    <property type="match status" value="1"/>
</dbReference>
<gene>
    <name evidence="2" type="ORF">MNBD_PLANCTO02-2154</name>
</gene>
<proteinExistence type="predicted"/>
<dbReference type="InterPro" id="IPR036163">
    <property type="entry name" value="HMA_dom_sf"/>
</dbReference>
<dbReference type="Gene3D" id="3.30.70.100">
    <property type="match status" value="1"/>
</dbReference>
<dbReference type="SUPFAM" id="SSF55008">
    <property type="entry name" value="HMA, heavy metal-associated domain"/>
    <property type="match status" value="1"/>
</dbReference>
<protein>
    <recommendedName>
        <fullName evidence="1">HMA domain-containing protein</fullName>
    </recommendedName>
</protein>
<dbReference type="AlphaFoldDB" id="A0A3B1DI04"/>
<dbReference type="GO" id="GO:0046872">
    <property type="term" value="F:metal ion binding"/>
    <property type="evidence" value="ECO:0007669"/>
    <property type="project" value="InterPro"/>
</dbReference>
<dbReference type="EMBL" id="UOGL01000654">
    <property type="protein sequence ID" value="VAX42416.1"/>
    <property type="molecule type" value="Genomic_DNA"/>
</dbReference>
<feature type="non-terminal residue" evidence="2">
    <location>
        <position position="76"/>
    </location>
</feature>
<accession>A0A3B1DI04</accession>
<evidence type="ECO:0000313" key="2">
    <source>
        <dbReference type="EMBL" id="VAX42416.1"/>
    </source>
</evidence>
<name>A0A3B1DI04_9ZZZZ</name>
<dbReference type="InterPro" id="IPR006121">
    <property type="entry name" value="HMA_dom"/>
</dbReference>
<feature type="domain" description="HMA" evidence="1">
    <location>
        <begin position="28"/>
        <end position="76"/>
    </location>
</feature>
<evidence type="ECO:0000259" key="1">
    <source>
        <dbReference type="PROSITE" id="PS50846"/>
    </source>
</evidence>